<dbReference type="AlphaFoldDB" id="A0A8H4J394"/>
<proteinExistence type="predicted"/>
<evidence type="ECO:0000313" key="3">
    <source>
        <dbReference type="EMBL" id="KAF4309963.1"/>
    </source>
</evidence>
<evidence type="ECO:0000256" key="2">
    <source>
        <dbReference type="SAM" id="SignalP"/>
    </source>
</evidence>
<feature type="signal peptide" evidence="2">
    <location>
        <begin position="1"/>
        <end position="19"/>
    </location>
</feature>
<keyword evidence="2" id="KW-0732">Signal</keyword>
<dbReference type="Proteomes" id="UP000572817">
    <property type="component" value="Unassembled WGS sequence"/>
</dbReference>
<comment type="caution">
    <text evidence="3">The sequence shown here is derived from an EMBL/GenBank/DDBJ whole genome shotgun (WGS) entry which is preliminary data.</text>
</comment>
<accession>A0A8H4J394</accession>
<reference evidence="3" key="1">
    <citation type="submission" date="2020-04" db="EMBL/GenBank/DDBJ databases">
        <title>Genome Assembly and Annotation of Botryosphaeria dothidea sdau 11-99, a Latent Pathogen of Apple Fruit Ring Rot in China.</title>
        <authorList>
            <person name="Yu C."/>
            <person name="Diao Y."/>
            <person name="Lu Q."/>
            <person name="Zhao J."/>
            <person name="Cui S."/>
            <person name="Peng C."/>
            <person name="He B."/>
            <person name="Liu H."/>
        </authorList>
    </citation>
    <scope>NUCLEOTIDE SEQUENCE [LARGE SCALE GENOMIC DNA]</scope>
    <source>
        <strain evidence="3">Sdau11-99</strain>
    </source>
</reference>
<dbReference type="EMBL" id="WWBZ02000016">
    <property type="protein sequence ID" value="KAF4309963.1"/>
    <property type="molecule type" value="Genomic_DNA"/>
</dbReference>
<feature type="region of interest" description="Disordered" evidence="1">
    <location>
        <begin position="87"/>
        <end position="113"/>
    </location>
</feature>
<gene>
    <name evidence="3" type="ORF">GTA08_BOTSDO02159</name>
</gene>
<sequence length="113" mass="12408">MRFDAAVTALLAAVAFAAPAPIPEADAPEVKGVDSNAQDQNYVVGQPFIRPGQRFINPNFVNGRFPFPQQLPPWRLAQLYDMPDYNGDGFPGKVKRSADPEPEPEPEAEGHYV</sequence>
<feature type="chain" id="PRO_5034978714" evidence="2">
    <location>
        <begin position="20"/>
        <end position="113"/>
    </location>
</feature>
<organism evidence="3 4">
    <name type="scientific">Botryosphaeria dothidea</name>
    <dbReference type="NCBI Taxonomy" id="55169"/>
    <lineage>
        <taxon>Eukaryota</taxon>
        <taxon>Fungi</taxon>
        <taxon>Dikarya</taxon>
        <taxon>Ascomycota</taxon>
        <taxon>Pezizomycotina</taxon>
        <taxon>Dothideomycetes</taxon>
        <taxon>Dothideomycetes incertae sedis</taxon>
        <taxon>Botryosphaeriales</taxon>
        <taxon>Botryosphaeriaceae</taxon>
        <taxon>Botryosphaeria</taxon>
    </lineage>
</organism>
<evidence type="ECO:0000313" key="4">
    <source>
        <dbReference type="Proteomes" id="UP000572817"/>
    </source>
</evidence>
<protein>
    <submittedName>
        <fullName evidence="3">Uncharacterized protein</fullName>
    </submittedName>
</protein>
<evidence type="ECO:0000256" key="1">
    <source>
        <dbReference type="SAM" id="MobiDB-lite"/>
    </source>
</evidence>
<keyword evidence="4" id="KW-1185">Reference proteome</keyword>
<name>A0A8H4J394_9PEZI</name>